<dbReference type="PANTHER" id="PTHR43459">
    <property type="entry name" value="ENOYL-COA HYDRATASE"/>
    <property type="match status" value="1"/>
</dbReference>
<evidence type="ECO:0000313" key="4">
    <source>
        <dbReference type="Proteomes" id="UP001569904"/>
    </source>
</evidence>
<dbReference type="RefSeq" id="WP_371939760.1">
    <property type="nucleotide sequence ID" value="NZ_JAXCEH010000003.1"/>
</dbReference>
<dbReference type="InterPro" id="IPR029045">
    <property type="entry name" value="ClpP/crotonase-like_dom_sf"/>
</dbReference>
<dbReference type="PROSITE" id="PS00166">
    <property type="entry name" value="ENOYL_COA_HYDRATASE"/>
    <property type="match status" value="1"/>
</dbReference>
<evidence type="ECO:0000256" key="2">
    <source>
        <dbReference type="SAM" id="MobiDB-lite"/>
    </source>
</evidence>
<dbReference type="Proteomes" id="UP001569904">
    <property type="component" value="Unassembled WGS sequence"/>
</dbReference>
<proteinExistence type="inferred from homology"/>
<dbReference type="Pfam" id="PF00378">
    <property type="entry name" value="ECH_1"/>
    <property type="match status" value="1"/>
</dbReference>
<organism evidence="3 4">
    <name type="scientific">Actinomadura chokoriensis</name>
    <dbReference type="NCBI Taxonomy" id="454156"/>
    <lineage>
        <taxon>Bacteria</taxon>
        <taxon>Bacillati</taxon>
        <taxon>Actinomycetota</taxon>
        <taxon>Actinomycetes</taxon>
        <taxon>Streptosporangiales</taxon>
        <taxon>Thermomonosporaceae</taxon>
        <taxon>Actinomadura</taxon>
    </lineage>
</organism>
<dbReference type="CDD" id="cd06558">
    <property type="entry name" value="crotonase-like"/>
    <property type="match status" value="1"/>
</dbReference>
<dbReference type="Gene3D" id="3.90.226.10">
    <property type="entry name" value="2-enoyl-CoA Hydratase, Chain A, domain 1"/>
    <property type="match status" value="1"/>
</dbReference>
<comment type="similarity">
    <text evidence="1">Belongs to the enoyl-CoA hydratase/isomerase family.</text>
</comment>
<dbReference type="PANTHER" id="PTHR43459:SF1">
    <property type="entry name" value="EG:BACN32G11.4 PROTEIN"/>
    <property type="match status" value="1"/>
</dbReference>
<evidence type="ECO:0000256" key="1">
    <source>
        <dbReference type="RuleBase" id="RU003707"/>
    </source>
</evidence>
<comment type="caution">
    <text evidence="3">The sequence shown here is derived from an EMBL/GenBank/DDBJ whole genome shotgun (WGS) entry which is preliminary data.</text>
</comment>
<gene>
    <name evidence="3" type="ORF">SM436_06635</name>
</gene>
<dbReference type="SUPFAM" id="SSF52096">
    <property type="entry name" value="ClpP/crotonase"/>
    <property type="match status" value="1"/>
</dbReference>
<name>A0ABV4QRZ8_9ACTN</name>
<dbReference type="InterPro" id="IPR018376">
    <property type="entry name" value="Enoyl-CoA_hyd/isom_CS"/>
</dbReference>
<dbReference type="EMBL" id="JAXCEH010000003">
    <property type="protein sequence ID" value="MFA1553364.1"/>
    <property type="molecule type" value="Genomic_DNA"/>
</dbReference>
<dbReference type="InterPro" id="IPR001753">
    <property type="entry name" value="Enoyl-CoA_hydra/iso"/>
</dbReference>
<protein>
    <submittedName>
        <fullName evidence="3">Enoyl-CoA hydratase-related protein</fullName>
    </submittedName>
</protein>
<feature type="compositionally biased region" description="Polar residues" evidence="2">
    <location>
        <begin position="284"/>
        <end position="296"/>
    </location>
</feature>
<keyword evidence="4" id="KW-1185">Reference proteome</keyword>
<reference evidence="3 4" key="1">
    <citation type="submission" date="2023-11" db="EMBL/GenBank/DDBJ databases">
        <title>Actinomadura monticuli sp. nov., isolated from volcanic ash.</title>
        <authorList>
            <person name="Lee S.D."/>
            <person name="Yang H."/>
            <person name="Kim I.S."/>
        </authorList>
    </citation>
    <scope>NUCLEOTIDE SEQUENCE [LARGE SCALE GENOMIC DNA]</scope>
    <source>
        <strain evidence="3 4">DSM 45346</strain>
    </source>
</reference>
<evidence type="ECO:0000313" key="3">
    <source>
        <dbReference type="EMBL" id="MFA1553364.1"/>
    </source>
</evidence>
<accession>A0ABV4QRZ8</accession>
<feature type="region of interest" description="Disordered" evidence="2">
    <location>
        <begin position="276"/>
        <end position="296"/>
    </location>
</feature>
<sequence>MSNNLEAGPPGARPAGAVETGTGHLLASLDSGVLTLTLNRPDVRNALSREMLESLAAMLDLADRSADVRVVVLRGAGGVFCAGGDLGRLAAGESVFGPAGEPAVRLATQKALQRATVARLHEMGTPSIALIDGPAVGAGLGLALACDLRYASDEATLHTGFGRLGLAGDFGCTWLLRRLAGHSRALELLYFSPPLPAARARDLGLVTDVLPGELLGDHVAKLAGRLAAASPDALRVMKAHVSRAHDADLATCADAEADWHVRLLESDAHRDAVRALTRGRTARPESTAQNSGADRS</sequence>